<dbReference type="GO" id="GO:0009451">
    <property type="term" value="P:RNA modification"/>
    <property type="evidence" value="ECO:0000318"/>
    <property type="project" value="GO_Central"/>
</dbReference>
<dbReference type="EMBL" id="CM001886">
    <property type="protein sequence ID" value="EOY16503.1"/>
    <property type="molecule type" value="Genomic_DNA"/>
</dbReference>
<dbReference type="FunFam" id="1.25.40.10:FF:000158">
    <property type="entry name" value="pentatricopeptide repeat-containing protein At2g33680"/>
    <property type="match status" value="1"/>
</dbReference>
<feature type="repeat" description="PPR" evidence="2">
    <location>
        <begin position="145"/>
        <end position="179"/>
    </location>
</feature>
<feature type="repeat" description="PPR" evidence="2">
    <location>
        <begin position="347"/>
        <end position="381"/>
    </location>
</feature>
<dbReference type="Gramene" id="EOY16503">
    <property type="protein sequence ID" value="EOY16503"/>
    <property type="gene ID" value="TCM_035294"/>
</dbReference>
<evidence type="ECO:0000313" key="3">
    <source>
        <dbReference type="EMBL" id="EOY16503.1"/>
    </source>
</evidence>
<dbReference type="InterPro" id="IPR002885">
    <property type="entry name" value="PPR_rpt"/>
</dbReference>
<dbReference type="PANTHER" id="PTHR47926:SF476">
    <property type="entry name" value="PENTATRICOPEPTIDE REPEAT-CONTAINING PROTEIN"/>
    <property type="match status" value="1"/>
</dbReference>
<evidence type="ECO:0000256" key="2">
    <source>
        <dbReference type="PROSITE-ProRule" id="PRU00708"/>
    </source>
</evidence>
<name>A0A061FHV8_THECC</name>
<dbReference type="Gene3D" id="1.25.40.10">
    <property type="entry name" value="Tetratricopeptide repeat domain"/>
    <property type="match status" value="6"/>
</dbReference>
<evidence type="ECO:0000256" key="1">
    <source>
        <dbReference type="ARBA" id="ARBA00022737"/>
    </source>
</evidence>
<keyword evidence="4" id="KW-1185">Reference proteome</keyword>
<dbReference type="PANTHER" id="PTHR47926">
    <property type="entry name" value="PENTATRICOPEPTIDE REPEAT-CONTAINING PROTEIN"/>
    <property type="match status" value="1"/>
</dbReference>
<dbReference type="FunFam" id="1.25.40.10:FF:000196">
    <property type="entry name" value="Pentatricopeptide repeat-containing protein At4g14850"/>
    <property type="match status" value="1"/>
</dbReference>
<proteinExistence type="predicted"/>
<organism evidence="3 4">
    <name type="scientific">Theobroma cacao</name>
    <name type="common">Cacao</name>
    <name type="synonym">Cocoa</name>
    <dbReference type="NCBI Taxonomy" id="3641"/>
    <lineage>
        <taxon>Eukaryota</taxon>
        <taxon>Viridiplantae</taxon>
        <taxon>Streptophyta</taxon>
        <taxon>Embryophyta</taxon>
        <taxon>Tracheophyta</taxon>
        <taxon>Spermatophyta</taxon>
        <taxon>Magnoliopsida</taxon>
        <taxon>eudicotyledons</taxon>
        <taxon>Gunneridae</taxon>
        <taxon>Pentapetalae</taxon>
        <taxon>rosids</taxon>
        <taxon>malvids</taxon>
        <taxon>Malvales</taxon>
        <taxon>Malvaceae</taxon>
        <taxon>Byttnerioideae</taxon>
        <taxon>Theobroma</taxon>
    </lineage>
</organism>
<sequence>MIFATTIQKKLKVKSSGFCICMAVNAASILNRLLQHKTHKPQNQPNSLKSVTQSILTHLKSGRLQKAVSVLFAYPEPFPHSLYAHLFHLCSAKDAIVEARKLESHLVTFCPLPPVFLLNRAIETYGKCGCLVDARELFDEMPERDGGSWNTMITAYARNGFQEKALCLFSEMNREGILPNEITFASVLGSCGVVLELGLSRQIHAMVVKYGYSNNVVLGSSLVDVYGKCGVISDARRIFDQIENPNDVSWNVIVRRYLEIGDGKEAVSMFFRVFRGDVRPLNFTFSNALVACSSMSALKEGMQIHGVVFKINFEKDKVVSSSLIGMYVKCGRLESARMIFDQLGSKDLISWTAIMSGYAMCGRTREARELFNMMPERNVISWNAMLAGYTHLFQWEDALEFVFLMRRMTKEIDHVTLVLVLNVCAGISDVEMGKQVHGFIYRHGFCSNIFVGNALLDMYGKCGTLNSARVWFYQMSQERDTVSWNALLTSYARHHRSEQAMTFFNEMQWESRPCKFTFGTLLAACANMFALNHGKQIHGFMIRNGYELDMVIRGALVDMYCKCRCVLYALAIFKEAALRDVVLWNTMIFGCCHNGRGREVLELVGLMEEEGVKPDHVTFQGILLACICEHEAELGKQYFNSMSNDYCIIPRLEHYDCMIEIYSRCGCMKELEKFIKSLPFEPTVAMLTRVFDACEKHGAVRFGEWAAEQHNQLNPSSPLRFELKDRRKIGR</sequence>
<evidence type="ECO:0000313" key="4">
    <source>
        <dbReference type="Proteomes" id="UP000026915"/>
    </source>
</evidence>
<dbReference type="InterPro" id="IPR046960">
    <property type="entry name" value="PPR_At4g14850-like_plant"/>
</dbReference>
<dbReference type="FunCoup" id="A0A061FHV8">
    <property type="interactions" value="891"/>
</dbReference>
<feature type="repeat" description="PPR" evidence="2">
    <location>
        <begin position="246"/>
        <end position="280"/>
    </location>
</feature>
<dbReference type="eggNOG" id="KOG4197">
    <property type="taxonomic scope" value="Eukaryota"/>
</dbReference>
<gene>
    <name evidence="3" type="ORF">TCM_035294</name>
</gene>
<accession>A0A061FHV8</accession>
<dbReference type="PROSITE" id="PS51375">
    <property type="entry name" value="PPR"/>
    <property type="match status" value="5"/>
</dbReference>
<dbReference type="HOGENOM" id="CLU_002706_15_6_1"/>
<reference evidence="3 4" key="1">
    <citation type="journal article" date="2013" name="Genome Biol.">
        <title>The genome sequence of the most widely cultivated cacao type and its use to identify candidate genes regulating pod color.</title>
        <authorList>
            <person name="Motamayor J.C."/>
            <person name="Mockaitis K."/>
            <person name="Schmutz J."/>
            <person name="Haiminen N."/>
            <person name="Iii D.L."/>
            <person name="Cornejo O."/>
            <person name="Findley S.D."/>
            <person name="Zheng P."/>
            <person name="Utro F."/>
            <person name="Royaert S."/>
            <person name="Saski C."/>
            <person name="Jenkins J."/>
            <person name="Podicheti R."/>
            <person name="Zhao M."/>
            <person name="Scheffler B.E."/>
            <person name="Stack J.C."/>
            <person name="Feltus F.A."/>
            <person name="Mustiga G.M."/>
            <person name="Amores F."/>
            <person name="Phillips W."/>
            <person name="Marelli J.P."/>
            <person name="May G.D."/>
            <person name="Shapiro H."/>
            <person name="Ma J."/>
            <person name="Bustamante C.D."/>
            <person name="Schnell R.J."/>
            <person name="Main D."/>
            <person name="Gilbert D."/>
            <person name="Parida L."/>
            <person name="Kuhn D.N."/>
        </authorList>
    </citation>
    <scope>NUCLEOTIDE SEQUENCE [LARGE SCALE GENOMIC DNA]</scope>
    <source>
        <strain evidence="4">cv. Matina 1-6</strain>
    </source>
</reference>
<protein>
    <submittedName>
        <fullName evidence="3">Tetratricopeptide repeat (TPR)-like superfamily protein, putative</fullName>
    </submittedName>
</protein>
<dbReference type="FunFam" id="1.25.40.10:FF:001775">
    <property type="entry name" value="Pentatricopeptide repeat-containing protein At3g26540"/>
    <property type="match status" value="1"/>
</dbReference>
<dbReference type="InterPro" id="IPR011990">
    <property type="entry name" value="TPR-like_helical_dom_sf"/>
</dbReference>
<dbReference type="Pfam" id="PF13041">
    <property type="entry name" value="PPR_2"/>
    <property type="match status" value="3"/>
</dbReference>
<dbReference type="OMA" id="CIIPRLE"/>
<dbReference type="Proteomes" id="UP000026915">
    <property type="component" value="Chromosome 8"/>
</dbReference>
<keyword evidence="1" id="KW-0677">Repeat</keyword>
<dbReference type="Pfam" id="PF01535">
    <property type="entry name" value="PPR"/>
    <property type="match status" value="5"/>
</dbReference>
<dbReference type="GO" id="GO:0003723">
    <property type="term" value="F:RNA binding"/>
    <property type="evidence" value="ECO:0000318"/>
    <property type="project" value="GO_Central"/>
</dbReference>
<dbReference type="GO" id="GO:0010449">
    <property type="term" value="P:root meristem growth"/>
    <property type="evidence" value="ECO:0007669"/>
    <property type="project" value="EnsemblPlants"/>
</dbReference>
<dbReference type="NCBIfam" id="TIGR00756">
    <property type="entry name" value="PPR"/>
    <property type="match status" value="4"/>
</dbReference>
<dbReference type="FunFam" id="1.25.40.10:FF:000425">
    <property type="entry name" value="Pentatricopeptide repeat-containing protein At3g26540"/>
    <property type="match status" value="1"/>
</dbReference>
<feature type="repeat" description="PPR" evidence="2">
    <location>
        <begin position="580"/>
        <end position="614"/>
    </location>
</feature>
<dbReference type="InParanoid" id="A0A061FHV8"/>
<feature type="repeat" description="PPR" evidence="2">
    <location>
        <begin position="480"/>
        <end position="514"/>
    </location>
</feature>
<dbReference type="AlphaFoldDB" id="A0A061FHV8"/>
<dbReference type="STRING" id="3641.A0A061FHV8"/>